<evidence type="ECO:0000313" key="2">
    <source>
        <dbReference type="Proteomes" id="UP001159363"/>
    </source>
</evidence>
<evidence type="ECO:0000313" key="1">
    <source>
        <dbReference type="EMBL" id="KAJ8889896.1"/>
    </source>
</evidence>
<proteinExistence type="predicted"/>
<gene>
    <name evidence="1" type="ORF">PR048_009401</name>
</gene>
<accession>A0ABQ9I0H8</accession>
<keyword evidence="2" id="KW-1185">Reference proteome</keyword>
<protein>
    <submittedName>
        <fullName evidence="1">Uncharacterized protein</fullName>
    </submittedName>
</protein>
<sequence length="174" mass="19901">MLDFHFEMYCHLPNAMAELIKHNNVNLVHPKKKKKLVLQNGNSEMITSIRPNFKAAHAIFVLLETLNNQIFVDLSDIERICKPLSDILNVMFDECNSQMEGTTSNDTTKQPLITNEVEVPAKKMETELEENKPSVEQVVGSDDHFDEEELQLISKKQATEHLKKSGGRLYFADE</sequence>
<organism evidence="1 2">
    <name type="scientific">Dryococelus australis</name>
    <dbReference type="NCBI Taxonomy" id="614101"/>
    <lineage>
        <taxon>Eukaryota</taxon>
        <taxon>Metazoa</taxon>
        <taxon>Ecdysozoa</taxon>
        <taxon>Arthropoda</taxon>
        <taxon>Hexapoda</taxon>
        <taxon>Insecta</taxon>
        <taxon>Pterygota</taxon>
        <taxon>Neoptera</taxon>
        <taxon>Polyneoptera</taxon>
        <taxon>Phasmatodea</taxon>
        <taxon>Verophasmatodea</taxon>
        <taxon>Anareolatae</taxon>
        <taxon>Phasmatidae</taxon>
        <taxon>Eurycanthinae</taxon>
        <taxon>Dryococelus</taxon>
    </lineage>
</organism>
<reference evidence="1 2" key="1">
    <citation type="submission" date="2023-02" db="EMBL/GenBank/DDBJ databases">
        <title>LHISI_Scaffold_Assembly.</title>
        <authorList>
            <person name="Stuart O.P."/>
            <person name="Cleave R."/>
            <person name="Magrath M.J.L."/>
            <person name="Mikheyev A.S."/>
        </authorList>
    </citation>
    <scope>NUCLEOTIDE SEQUENCE [LARGE SCALE GENOMIC DNA]</scope>
    <source>
        <strain evidence="1">Daus_M_001</strain>
        <tissue evidence="1">Leg muscle</tissue>
    </source>
</reference>
<dbReference type="EMBL" id="JARBHB010000003">
    <property type="protein sequence ID" value="KAJ8889896.1"/>
    <property type="molecule type" value="Genomic_DNA"/>
</dbReference>
<dbReference type="Proteomes" id="UP001159363">
    <property type="component" value="Chromosome 3"/>
</dbReference>
<comment type="caution">
    <text evidence="1">The sequence shown here is derived from an EMBL/GenBank/DDBJ whole genome shotgun (WGS) entry which is preliminary data.</text>
</comment>
<name>A0ABQ9I0H8_9NEOP</name>